<dbReference type="Proteomes" id="UP000286246">
    <property type="component" value="Unassembled WGS sequence"/>
</dbReference>
<gene>
    <name evidence="3" type="ORF">DFQ12_0188</name>
</gene>
<keyword evidence="4" id="KW-1185">Reference proteome</keyword>
<organism evidence="3 4">
    <name type="scientific">Sphingobacterium detergens</name>
    <dbReference type="NCBI Taxonomy" id="1145106"/>
    <lineage>
        <taxon>Bacteria</taxon>
        <taxon>Pseudomonadati</taxon>
        <taxon>Bacteroidota</taxon>
        <taxon>Sphingobacteriia</taxon>
        <taxon>Sphingobacteriales</taxon>
        <taxon>Sphingobacteriaceae</taxon>
        <taxon>Sphingobacterium</taxon>
    </lineage>
</organism>
<evidence type="ECO:0000313" key="3">
    <source>
        <dbReference type="EMBL" id="RKE55357.1"/>
    </source>
</evidence>
<reference evidence="3 4" key="1">
    <citation type="submission" date="2018-09" db="EMBL/GenBank/DDBJ databases">
        <title>Genomic Encyclopedia of Type Strains, Phase III (KMG-III): the genomes of soil and plant-associated and newly described type strains.</title>
        <authorList>
            <person name="Whitman W."/>
        </authorList>
    </citation>
    <scope>NUCLEOTIDE SEQUENCE [LARGE SCALE GENOMIC DNA]</scope>
    <source>
        <strain evidence="3 4">CECT 7938</strain>
    </source>
</reference>
<dbReference type="InterPro" id="IPR009001">
    <property type="entry name" value="Transl_elong_EF1A/Init_IF2_C"/>
</dbReference>
<dbReference type="SUPFAM" id="SSF50465">
    <property type="entry name" value="EF-Tu/eEF-1alpha/eIF2-gamma C-terminal domain"/>
    <property type="match status" value="1"/>
</dbReference>
<accession>A0A420BF84</accession>
<keyword evidence="1" id="KW-0547">Nucleotide-binding</keyword>
<dbReference type="OrthoDB" id="1433539at2"/>
<sequence length="152" mass="17477">MIFKDFSENELYLFMNGKLIYKRWLDTGASKVFDVMAYDKYTLASIKELNPGDGLFIVKAKIRLKPTEDGGRKTGISSGYRPNHVFEYNSEGKLKQTYIGDINFEGENLMPGEERIATVRFLAINELDNYLTKGRKWWLHEGPNIIGEAEIL</sequence>
<dbReference type="AlphaFoldDB" id="A0A420BF84"/>
<dbReference type="EMBL" id="RAPY01000001">
    <property type="protein sequence ID" value="RKE55357.1"/>
    <property type="molecule type" value="Genomic_DNA"/>
</dbReference>
<dbReference type="RefSeq" id="WP_120257148.1">
    <property type="nucleotide sequence ID" value="NZ_RAPY01000001.1"/>
</dbReference>
<protein>
    <submittedName>
        <fullName evidence="3">Uncharacterized protein</fullName>
    </submittedName>
</protein>
<comment type="caution">
    <text evidence="3">The sequence shown here is derived from an EMBL/GenBank/DDBJ whole genome shotgun (WGS) entry which is preliminary data.</text>
</comment>
<dbReference type="Gene3D" id="2.40.30.10">
    <property type="entry name" value="Translation factors"/>
    <property type="match status" value="1"/>
</dbReference>
<name>A0A420BF84_SPHD1</name>
<evidence type="ECO:0000313" key="4">
    <source>
        <dbReference type="Proteomes" id="UP000286246"/>
    </source>
</evidence>
<dbReference type="GO" id="GO:0005525">
    <property type="term" value="F:GTP binding"/>
    <property type="evidence" value="ECO:0007669"/>
    <property type="project" value="UniProtKB-KW"/>
</dbReference>
<proteinExistence type="predicted"/>
<evidence type="ECO:0000256" key="1">
    <source>
        <dbReference type="ARBA" id="ARBA00022741"/>
    </source>
</evidence>
<keyword evidence="2" id="KW-0342">GTP-binding</keyword>
<evidence type="ECO:0000256" key="2">
    <source>
        <dbReference type="ARBA" id="ARBA00023134"/>
    </source>
</evidence>